<dbReference type="SUPFAM" id="SSF56349">
    <property type="entry name" value="DNA breaking-rejoining enzymes"/>
    <property type="match status" value="1"/>
</dbReference>
<organism evidence="9 10">
    <name type="scientific">Nannocystis pusilla</name>
    <dbReference type="NCBI Taxonomy" id="889268"/>
    <lineage>
        <taxon>Bacteria</taxon>
        <taxon>Pseudomonadati</taxon>
        <taxon>Myxococcota</taxon>
        <taxon>Polyangia</taxon>
        <taxon>Nannocystales</taxon>
        <taxon>Nannocystaceae</taxon>
        <taxon>Nannocystis</taxon>
    </lineage>
</organism>
<dbReference type="Pfam" id="PF13356">
    <property type="entry name" value="Arm-DNA-bind_3"/>
    <property type="match status" value="1"/>
</dbReference>
<dbReference type="InterPro" id="IPR011010">
    <property type="entry name" value="DNA_brk_join_enz"/>
</dbReference>
<dbReference type="Gene3D" id="3.30.160.390">
    <property type="entry name" value="Integrase, DNA-binding domain"/>
    <property type="match status" value="1"/>
</dbReference>
<evidence type="ECO:0000256" key="3">
    <source>
        <dbReference type="ARBA" id="ARBA00023125"/>
    </source>
</evidence>
<dbReference type="RefSeq" id="WP_224195699.1">
    <property type="nucleotide sequence ID" value="NZ_JAIRAU010000045.1"/>
</dbReference>
<protein>
    <submittedName>
        <fullName evidence="9">Tyrosine-type recombinase/integrase</fullName>
    </submittedName>
</protein>
<feature type="domain" description="Core-binding (CB)" evidence="8">
    <location>
        <begin position="105"/>
        <end position="185"/>
    </location>
</feature>
<evidence type="ECO:0000256" key="4">
    <source>
        <dbReference type="ARBA" id="ARBA00023172"/>
    </source>
</evidence>
<dbReference type="Pfam" id="PF00589">
    <property type="entry name" value="Phage_integrase"/>
    <property type="match status" value="1"/>
</dbReference>
<evidence type="ECO:0000259" key="8">
    <source>
        <dbReference type="PROSITE" id="PS51900"/>
    </source>
</evidence>
<evidence type="ECO:0000256" key="2">
    <source>
        <dbReference type="ARBA" id="ARBA00022908"/>
    </source>
</evidence>
<dbReference type="Gene3D" id="1.10.443.10">
    <property type="entry name" value="Intergrase catalytic core"/>
    <property type="match status" value="1"/>
</dbReference>
<dbReference type="PROSITE" id="PS51898">
    <property type="entry name" value="TYR_RECOMBINASE"/>
    <property type="match status" value="1"/>
</dbReference>
<dbReference type="InterPro" id="IPR044068">
    <property type="entry name" value="CB"/>
</dbReference>
<proteinExistence type="inferred from homology"/>
<dbReference type="InterPro" id="IPR038488">
    <property type="entry name" value="Integrase_DNA-bd_sf"/>
</dbReference>
<evidence type="ECO:0000313" key="10">
    <source>
        <dbReference type="Proteomes" id="UP001139031"/>
    </source>
</evidence>
<dbReference type="InterPro" id="IPR002104">
    <property type="entry name" value="Integrase_catalytic"/>
</dbReference>
<comment type="caution">
    <text evidence="9">The sequence shown here is derived from an EMBL/GenBank/DDBJ whole genome shotgun (WGS) entry which is preliminary data.</text>
</comment>
<dbReference type="InterPro" id="IPR004107">
    <property type="entry name" value="Integrase_SAM-like_N"/>
</dbReference>
<keyword evidence="4" id="KW-0233">DNA recombination</keyword>
<dbReference type="InterPro" id="IPR010998">
    <property type="entry name" value="Integrase_recombinase_N"/>
</dbReference>
<dbReference type="EMBL" id="JAIRAU010000045">
    <property type="protein sequence ID" value="MBZ5713964.1"/>
    <property type="molecule type" value="Genomic_DNA"/>
</dbReference>
<evidence type="ECO:0000256" key="6">
    <source>
        <dbReference type="SAM" id="MobiDB-lite"/>
    </source>
</evidence>
<keyword evidence="10" id="KW-1185">Reference proteome</keyword>
<feature type="domain" description="Tyr recombinase" evidence="7">
    <location>
        <begin position="206"/>
        <end position="389"/>
    </location>
</feature>
<dbReference type="PANTHER" id="PTHR30629">
    <property type="entry name" value="PROPHAGE INTEGRASE"/>
    <property type="match status" value="1"/>
</dbReference>
<dbReference type="Proteomes" id="UP001139031">
    <property type="component" value="Unassembled WGS sequence"/>
</dbReference>
<evidence type="ECO:0000256" key="1">
    <source>
        <dbReference type="ARBA" id="ARBA00008857"/>
    </source>
</evidence>
<keyword evidence="2" id="KW-0229">DNA integration</keyword>
<comment type="similarity">
    <text evidence="1">Belongs to the 'phage' integrase family.</text>
</comment>
<dbReference type="InterPro" id="IPR025166">
    <property type="entry name" value="Integrase_DNA_bind_dom"/>
</dbReference>
<gene>
    <name evidence="9" type="ORF">K7C98_32430</name>
</gene>
<keyword evidence="3 5" id="KW-0238">DNA-binding</keyword>
<dbReference type="PANTHER" id="PTHR30629:SF2">
    <property type="entry name" value="PROPHAGE INTEGRASE INTS-RELATED"/>
    <property type="match status" value="1"/>
</dbReference>
<dbReference type="Pfam" id="PF14659">
    <property type="entry name" value="Phage_int_SAM_3"/>
    <property type="match status" value="1"/>
</dbReference>
<reference evidence="9" key="1">
    <citation type="submission" date="2021-08" db="EMBL/GenBank/DDBJ databases">
        <authorList>
            <person name="Stevens D.C."/>
        </authorList>
    </citation>
    <scope>NUCLEOTIDE SEQUENCE</scope>
    <source>
        <strain evidence="9">DSM 53165</strain>
    </source>
</reference>
<dbReference type="InterPro" id="IPR050808">
    <property type="entry name" value="Phage_Integrase"/>
</dbReference>
<evidence type="ECO:0000313" key="9">
    <source>
        <dbReference type="EMBL" id="MBZ5713964.1"/>
    </source>
</evidence>
<dbReference type="Gene3D" id="1.10.150.130">
    <property type="match status" value="1"/>
</dbReference>
<accession>A0ABS7U0I7</accession>
<dbReference type="PROSITE" id="PS51900">
    <property type="entry name" value="CB"/>
    <property type="match status" value="1"/>
</dbReference>
<name>A0ABS7U0I7_9BACT</name>
<dbReference type="CDD" id="cd00796">
    <property type="entry name" value="INT_Rci_Hp1_C"/>
    <property type="match status" value="1"/>
</dbReference>
<feature type="region of interest" description="Disordered" evidence="6">
    <location>
        <begin position="84"/>
        <end position="103"/>
    </location>
</feature>
<dbReference type="InterPro" id="IPR013762">
    <property type="entry name" value="Integrase-like_cat_sf"/>
</dbReference>
<evidence type="ECO:0000256" key="5">
    <source>
        <dbReference type="PROSITE-ProRule" id="PRU01248"/>
    </source>
</evidence>
<sequence>MLTNAQAREAKPRAIRYEITCDALPGFILRVLPTGKKVFFARYRDAGGKDRRVRLGLIRPGFGVDEARREAMLVLARREAPASVDAPAPTSSRLEDAQAPGSKSPTLAEFALRFEQEHIDMRLKPETAWHYKSSLRKYILPKLGDRRLDDITTADVDKLHTSMKSKPCAANYMRCVLSALFNKAAKWGVTKQRNPVTDVERFDERAVERFLSPDEREALERVLNTAERTPPGRHGHIGREAVAAVRLLALTGMRRDEVRDLRWEQVDWRQQLLRLPDSKTGKRDVVVSEEVMDLLGRIAQAKGNPRRGLVVCSRSGKKLHSFKATWLKVRKLAGLEDVRLHDLRHSFASDAIMDGTPLEVVGKMLGHRNYRTTQRYAHIADKALREAVNRTSKTIARAARGKAKATKRTAFPAKTRR</sequence>
<evidence type="ECO:0000259" key="7">
    <source>
        <dbReference type="PROSITE" id="PS51898"/>
    </source>
</evidence>